<dbReference type="OrthoDB" id="6275059at2759"/>
<gene>
    <name evidence="4" type="primary">LOC106160255</name>
</gene>
<organism evidence="3 4">
    <name type="scientific">Lingula anatina</name>
    <name type="common">Brachiopod</name>
    <name type="synonym">Lingula unguis</name>
    <dbReference type="NCBI Taxonomy" id="7574"/>
    <lineage>
        <taxon>Eukaryota</taxon>
        <taxon>Metazoa</taxon>
        <taxon>Spiralia</taxon>
        <taxon>Lophotrochozoa</taxon>
        <taxon>Brachiopoda</taxon>
        <taxon>Linguliformea</taxon>
        <taxon>Lingulata</taxon>
        <taxon>Lingulida</taxon>
        <taxon>Linguloidea</taxon>
        <taxon>Lingulidae</taxon>
        <taxon>Lingula</taxon>
    </lineage>
</organism>
<dbReference type="GO" id="GO:0005615">
    <property type="term" value="C:extracellular space"/>
    <property type="evidence" value="ECO:0007669"/>
    <property type="project" value="TreeGrafter"/>
</dbReference>
<dbReference type="InterPro" id="IPR002181">
    <property type="entry name" value="Fibrinogen_a/b/g_C_dom"/>
</dbReference>
<proteinExistence type="predicted"/>
<dbReference type="SUPFAM" id="SSF56496">
    <property type="entry name" value="Fibrinogen C-terminal domain-like"/>
    <property type="match status" value="1"/>
</dbReference>
<dbReference type="RefSeq" id="XP_013392252.1">
    <property type="nucleotide sequence ID" value="XM_013536798.2"/>
</dbReference>
<evidence type="ECO:0000313" key="3">
    <source>
        <dbReference type="Proteomes" id="UP000085678"/>
    </source>
</evidence>
<dbReference type="PANTHER" id="PTHR19143:SF444">
    <property type="entry name" value="PROTEIN SCABROUS"/>
    <property type="match status" value="1"/>
</dbReference>
<dbReference type="PROSITE" id="PS51406">
    <property type="entry name" value="FIBRINOGEN_C_2"/>
    <property type="match status" value="1"/>
</dbReference>
<dbReference type="GeneID" id="106160255"/>
<keyword evidence="3" id="KW-1185">Reference proteome</keyword>
<dbReference type="PANTHER" id="PTHR19143">
    <property type="entry name" value="FIBRINOGEN/TENASCIN/ANGIOPOEITIN"/>
    <property type="match status" value="1"/>
</dbReference>
<dbReference type="InterPro" id="IPR003609">
    <property type="entry name" value="Pan_app"/>
</dbReference>
<dbReference type="Gene3D" id="3.90.215.10">
    <property type="entry name" value="Gamma Fibrinogen, chain A, domain 1"/>
    <property type="match status" value="1"/>
</dbReference>
<dbReference type="STRING" id="7574.A0A1S3I1V9"/>
<name>A0A1S3I1V9_LINAN</name>
<dbReference type="PROSITE" id="PS50948">
    <property type="entry name" value="PAN"/>
    <property type="match status" value="1"/>
</dbReference>
<dbReference type="Pfam" id="PF00024">
    <property type="entry name" value="PAN_1"/>
    <property type="match status" value="1"/>
</dbReference>
<feature type="domain" description="Fibrinogen C-terminal" evidence="2">
    <location>
        <begin position="110"/>
        <end position="279"/>
    </location>
</feature>
<dbReference type="Pfam" id="PF00147">
    <property type="entry name" value="Fibrinogen_C"/>
    <property type="match status" value="1"/>
</dbReference>
<dbReference type="InterPro" id="IPR036056">
    <property type="entry name" value="Fibrinogen-like_C"/>
</dbReference>
<dbReference type="KEGG" id="lak:106160255"/>
<feature type="domain" description="Apple" evidence="1">
    <location>
        <begin position="25"/>
        <end position="115"/>
    </location>
</feature>
<reference evidence="4" key="1">
    <citation type="submission" date="2025-08" db="UniProtKB">
        <authorList>
            <consortium name="RefSeq"/>
        </authorList>
    </citation>
    <scope>IDENTIFICATION</scope>
    <source>
        <tissue evidence="4">Gonads</tissue>
    </source>
</reference>
<dbReference type="SMART" id="SM00186">
    <property type="entry name" value="FBG"/>
    <property type="match status" value="1"/>
</dbReference>
<accession>A0A1S3I1V9</accession>
<evidence type="ECO:0000259" key="1">
    <source>
        <dbReference type="PROSITE" id="PS50948"/>
    </source>
</evidence>
<dbReference type="Proteomes" id="UP000085678">
    <property type="component" value="Unplaced"/>
</dbReference>
<sequence length="317" mass="35944">MALRGCLQRRTLLILAVGLTFHQTCLRTLWIHAQITNQVFTSTANSYLPHSVMKTVTARSPLECVTLCKTTPGCLSCNFYAGKSGNCELNSRFQHSNANIQLQEMENVKFYGIYAPPDCNAFEDNGLFTVDIAGFGEKVVYCDGGWVVVMRRYDNSFDFHRNWASYRDGFGDPNGQFWMGNDALYALTNQGDYSMQIDMKSCNGNYYYVKWRVFRIDNEAANYVITDIIVDSYNTSTNYRLEEVLGWRFGTTDNPVLTCAQNHGGGWWFKDCTRWNLNGYMSCNHNGLGMKFAAITGVNCDLGCMLEAGTMKIRRNT</sequence>
<dbReference type="AlphaFoldDB" id="A0A1S3I1V9"/>
<dbReference type="Gene3D" id="3.50.4.10">
    <property type="entry name" value="Hepatocyte Growth Factor"/>
    <property type="match status" value="1"/>
</dbReference>
<dbReference type="Gene3D" id="4.10.530.10">
    <property type="entry name" value="Gamma-fibrinogen Carboxyl Terminal Fragment, domain 2"/>
    <property type="match status" value="1"/>
</dbReference>
<dbReference type="InParanoid" id="A0A1S3I1V9"/>
<dbReference type="InterPro" id="IPR014716">
    <property type="entry name" value="Fibrinogen_a/b/g_C_1"/>
</dbReference>
<dbReference type="InterPro" id="IPR050373">
    <property type="entry name" value="Fibrinogen_C-term_domain"/>
</dbReference>
<evidence type="ECO:0000313" key="4">
    <source>
        <dbReference type="RefSeq" id="XP_013392252.1"/>
    </source>
</evidence>
<evidence type="ECO:0000259" key="2">
    <source>
        <dbReference type="PROSITE" id="PS51406"/>
    </source>
</evidence>
<protein>
    <submittedName>
        <fullName evidence="4">Ficolin-2</fullName>
    </submittedName>
</protein>